<comment type="similarity">
    <text evidence="2">Belongs to the CPA3 antiporters (TC 2.A.63) subunit E family.</text>
</comment>
<gene>
    <name evidence="8" type="ORF">FAZ97_18375</name>
</gene>
<organism evidence="8 9">
    <name type="scientific">Paraburkholderia acidiphila</name>
    <dbReference type="NCBI Taxonomy" id="2571747"/>
    <lineage>
        <taxon>Bacteria</taxon>
        <taxon>Pseudomonadati</taxon>
        <taxon>Pseudomonadota</taxon>
        <taxon>Betaproteobacteria</taxon>
        <taxon>Burkholderiales</taxon>
        <taxon>Burkholderiaceae</taxon>
        <taxon>Paraburkholderia</taxon>
    </lineage>
</organism>
<feature type="transmembrane region" description="Helical" evidence="7">
    <location>
        <begin position="70"/>
        <end position="89"/>
    </location>
</feature>
<evidence type="ECO:0000313" key="8">
    <source>
        <dbReference type="EMBL" id="QGZ56916.1"/>
    </source>
</evidence>
<dbReference type="PANTHER" id="PTHR34584:SF1">
    <property type="entry name" value="NA(+)_H(+) ANTIPORTER SUBUNIT E1"/>
    <property type="match status" value="1"/>
</dbReference>
<dbReference type="Proteomes" id="UP000434209">
    <property type="component" value="Chromosome 2"/>
</dbReference>
<keyword evidence="4 7" id="KW-0812">Transmembrane</keyword>
<dbReference type="InterPro" id="IPR002758">
    <property type="entry name" value="Cation_antiport_E"/>
</dbReference>
<keyword evidence="6 7" id="KW-0472">Membrane</keyword>
<evidence type="ECO:0000313" key="9">
    <source>
        <dbReference type="Proteomes" id="UP000434209"/>
    </source>
</evidence>
<proteinExistence type="inferred from homology"/>
<sequence>MSTPSLRAFLLDWRSHWRVALARALCFLALWIILMPSVKPADLACGLIATFVATQMSLRLQPPAAGMLRLGALLVFAPHFLLQSLLAGIDVARRALDPRLPLRPGIVVYRVGFPPGTARNGFAIITSLLPGSLPVDETADGLVYHCLDISQPVAAQLADEERRLAGALVGASVSGERHG</sequence>
<name>A0A7Z2JA03_9BURK</name>
<dbReference type="GO" id="GO:0005886">
    <property type="term" value="C:plasma membrane"/>
    <property type="evidence" value="ECO:0007669"/>
    <property type="project" value="UniProtKB-SubCell"/>
</dbReference>
<dbReference type="GO" id="GO:0008324">
    <property type="term" value="F:monoatomic cation transmembrane transporter activity"/>
    <property type="evidence" value="ECO:0007669"/>
    <property type="project" value="InterPro"/>
</dbReference>
<evidence type="ECO:0000256" key="5">
    <source>
        <dbReference type="ARBA" id="ARBA00022989"/>
    </source>
</evidence>
<accession>A0A7Z2JA03</accession>
<feature type="transmembrane region" description="Helical" evidence="7">
    <location>
        <begin position="15"/>
        <end position="34"/>
    </location>
</feature>
<dbReference type="OrthoDB" id="7852837at2"/>
<evidence type="ECO:0000256" key="7">
    <source>
        <dbReference type="SAM" id="Phobius"/>
    </source>
</evidence>
<evidence type="ECO:0000256" key="4">
    <source>
        <dbReference type="ARBA" id="ARBA00022692"/>
    </source>
</evidence>
<evidence type="ECO:0000256" key="3">
    <source>
        <dbReference type="ARBA" id="ARBA00022475"/>
    </source>
</evidence>
<keyword evidence="5 7" id="KW-1133">Transmembrane helix</keyword>
<evidence type="ECO:0000256" key="6">
    <source>
        <dbReference type="ARBA" id="ARBA00023136"/>
    </source>
</evidence>
<protein>
    <submittedName>
        <fullName evidence="8">Sodium:proton antiporter</fullName>
    </submittedName>
</protein>
<dbReference type="KEGG" id="pacp:FAZ97_18375"/>
<dbReference type="EMBL" id="CP046910">
    <property type="protein sequence ID" value="QGZ56916.1"/>
    <property type="molecule type" value="Genomic_DNA"/>
</dbReference>
<dbReference type="AlphaFoldDB" id="A0A7Z2JA03"/>
<keyword evidence="3" id="KW-1003">Cell membrane</keyword>
<dbReference type="PANTHER" id="PTHR34584">
    <property type="entry name" value="NA(+)/H(+) ANTIPORTER SUBUNIT E1"/>
    <property type="match status" value="1"/>
</dbReference>
<comment type="subcellular location">
    <subcellularLocation>
        <location evidence="1">Cell membrane</location>
        <topology evidence="1">Multi-pass membrane protein</topology>
    </subcellularLocation>
</comment>
<evidence type="ECO:0000256" key="1">
    <source>
        <dbReference type="ARBA" id="ARBA00004651"/>
    </source>
</evidence>
<reference evidence="8 9" key="1">
    <citation type="submission" date="2019-12" db="EMBL/GenBank/DDBJ databases">
        <title>Paraburkholderia acidiphila 7Q-K02 sp. nov and Paraburkholderia acidisoli DHF22 sp. nov., two strains isolated from forest soil.</title>
        <authorList>
            <person name="Gao Z."/>
            <person name="Qiu L."/>
        </authorList>
    </citation>
    <scope>NUCLEOTIDE SEQUENCE [LARGE SCALE GENOMIC DNA]</scope>
    <source>
        <strain evidence="8 9">7Q-K02</strain>
    </source>
</reference>
<keyword evidence="9" id="KW-1185">Reference proteome</keyword>
<dbReference type="Pfam" id="PF01899">
    <property type="entry name" value="MNHE"/>
    <property type="match status" value="1"/>
</dbReference>
<evidence type="ECO:0000256" key="2">
    <source>
        <dbReference type="ARBA" id="ARBA00006228"/>
    </source>
</evidence>
<dbReference type="RefSeq" id="WP_158759867.1">
    <property type="nucleotide sequence ID" value="NZ_CP046910.1"/>
</dbReference>